<sequence length="136" mass="14949">MTFLQTVTTAISQVGDFVTAAAFDKSGLLTALNEVLGPIPRPDRPSKLEQRAQAAGMIGTIRRWQASPKSPPATEREVRTFFLPEELDRFSDQTGLTDTATIRMVRKLLPLCVRLRAIHDPSLKPPADPDEQLPAA</sequence>
<dbReference type="RefSeq" id="WP_207843917.1">
    <property type="nucleotide sequence ID" value="NZ_JAFVMH010000001.1"/>
</dbReference>
<dbReference type="EMBL" id="JAFVMH010000001">
    <property type="protein sequence ID" value="MBO1323553.1"/>
    <property type="molecule type" value="Genomic_DNA"/>
</dbReference>
<dbReference type="SUPFAM" id="SSF140804">
    <property type="entry name" value="YidB-like"/>
    <property type="match status" value="1"/>
</dbReference>
<proteinExistence type="predicted"/>
<evidence type="ECO:0000313" key="1">
    <source>
        <dbReference type="EMBL" id="MBO1323553.1"/>
    </source>
</evidence>
<name>A0A939HL71_9PROT</name>
<dbReference type="InterPro" id="IPR027405">
    <property type="entry name" value="YidB-like"/>
</dbReference>
<organism evidence="1 2">
    <name type="scientific">Acetobacter garciniae</name>
    <dbReference type="NCBI Taxonomy" id="2817435"/>
    <lineage>
        <taxon>Bacteria</taxon>
        <taxon>Pseudomonadati</taxon>
        <taxon>Pseudomonadota</taxon>
        <taxon>Alphaproteobacteria</taxon>
        <taxon>Acetobacterales</taxon>
        <taxon>Acetobacteraceae</taxon>
        <taxon>Acetobacter</taxon>
    </lineage>
</organism>
<protein>
    <submittedName>
        <fullName evidence="1">Uncharacterized protein</fullName>
    </submittedName>
</protein>
<comment type="caution">
    <text evidence="1">The sequence shown here is derived from an EMBL/GenBank/DDBJ whole genome shotgun (WGS) entry which is preliminary data.</text>
</comment>
<dbReference type="Proteomes" id="UP000664073">
    <property type="component" value="Unassembled WGS sequence"/>
</dbReference>
<gene>
    <name evidence="1" type="ORF">J2D77_00080</name>
</gene>
<dbReference type="AlphaFoldDB" id="A0A939HL71"/>
<reference evidence="1" key="1">
    <citation type="submission" date="2021-03" db="EMBL/GenBank/DDBJ databases">
        <title>The complete genome sequence of Acetobacter sp. TBRC 12339.</title>
        <authorList>
            <person name="Charoenyingcharoen P."/>
            <person name="Yukphan P."/>
        </authorList>
    </citation>
    <scope>NUCLEOTIDE SEQUENCE</scope>
    <source>
        <strain evidence="1">TBRC 12339</strain>
    </source>
</reference>
<dbReference type="Gene3D" id="1.10.10.690">
    <property type="entry name" value="YidB-like"/>
    <property type="match status" value="1"/>
</dbReference>
<evidence type="ECO:0000313" key="2">
    <source>
        <dbReference type="Proteomes" id="UP000664073"/>
    </source>
</evidence>
<accession>A0A939HL71</accession>
<keyword evidence="2" id="KW-1185">Reference proteome</keyword>